<dbReference type="Pfam" id="PF08338">
    <property type="entry name" value="DUF1731"/>
    <property type="match status" value="1"/>
</dbReference>
<evidence type="ECO:0000259" key="2">
    <source>
        <dbReference type="Pfam" id="PF01370"/>
    </source>
</evidence>
<dbReference type="NCBIfam" id="TIGR01777">
    <property type="entry name" value="yfcH"/>
    <property type="match status" value="1"/>
</dbReference>
<comment type="similarity">
    <text evidence="1">Belongs to the NAD(P)-dependent epimerase/dehydratase family. SDR39U1 subfamily.</text>
</comment>
<dbReference type="InterPro" id="IPR013549">
    <property type="entry name" value="DUF1731"/>
</dbReference>
<dbReference type="AlphaFoldDB" id="A0A6I0F1L0"/>
<dbReference type="SUPFAM" id="SSF51735">
    <property type="entry name" value="NAD(P)-binding Rossmann-fold domains"/>
    <property type="match status" value="1"/>
</dbReference>
<organism evidence="4 5">
    <name type="scientific">Heliorestis acidaminivorans</name>
    <dbReference type="NCBI Taxonomy" id="553427"/>
    <lineage>
        <taxon>Bacteria</taxon>
        <taxon>Bacillati</taxon>
        <taxon>Bacillota</taxon>
        <taxon>Clostridia</taxon>
        <taxon>Eubacteriales</taxon>
        <taxon>Heliobacteriaceae</taxon>
        <taxon>Heliorestis</taxon>
    </lineage>
</organism>
<protein>
    <submittedName>
        <fullName evidence="4">TIGR01777 family protein</fullName>
    </submittedName>
</protein>
<accession>A0A6I0F1L0</accession>
<keyword evidence="5" id="KW-1185">Reference proteome</keyword>
<dbReference type="EMBL" id="WBXO01000004">
    <property type="protein sequence ID" value="KAB2953077.1"/>
    <property type="molecule type" value="Genomic_DNA"/>
</dbReference>
<dbReference type="InterPro" id="IPR001509">
    <property type="entry name" value="Epimerase_deHydtase"/>
</dbReference>
<reference evidence="4 5" key="1">
    <citation type="submission" date="2019-10" db="EMBL/GenBank/DDBJ databases">
        <title>Whole-genome sequence of the extremophile Heliorestis acidaminivorans DSM 24790.</title>
        <authorList>
            <person name="Kyndt J.A."/>
            <person name="Meyer T.E."/>
        </authorList>
    </citation>
    <scope>NUCLEOTIDE SEQUENCE [LARGE SCALE GENOMIC DNA]</scope>
    <source>
        <strain evidence="4 5">DSM 24790</strain>
    </source>
</reference>
<name>A0A6I0F1L0_9FIRM</name>
<evidence type="ECO:0000313" key="5">
    <source>
        <dbReference type="Proteomes" id="UP000468766"/>
    </source>
</evidence>
<evidence type="ECO:0000256" key="1">
    <source>
        <dbReference type="ARBA" id="ARBA00009353"/>
    </source>
</evidence>
<dbReference type="OrthoDB" id="9801773at2"/>
<sequence length="309" mass="33822">MRGASRLNIFVTGGTGFIGSALVKRLVQEGHTVWVLSRHEQKSSTSVKYIKTPLLGQPLSSAVFDSVDAVINLAGENIAGKRWSEQVKKDIVVSRLNTTSTIVEKLKEVARKQKKPLSLLNASAIGFYGTSLQKTFTEDSGPGKGFLANLCQEWEAEALKAKEWGVSVALLRFGMVLGPNGGALKSMALPVQWAVGGIIGEGNQWISWIHRDDLINGIIWALDKKKEGPLNLVSPQPVTMKSFMEELGRSLNRPSWTALPAPLAKLLFGEMAQEMLLEGQKVIPQRLSEAGFTFTYSQLDRALQAIYSK</sequence>
<feature type="domain" description="NAD-dependent epimerase/dehydratase" evidence="2">
    <location>
        <begin position="9"/>
        <end position="228"/>
    </location>
</feature>
<proteinExistence type="inferred from homology"/>
<dbReference type="PANTHER" id="PTHR11092:SF0">
    <property type="entry name" value="EPIMERASE FAMILY PROTEIN SDR39U1"/>
    <property type="match status" value="1"/>
</dbReference>
<evidence type="ECO:0000313" key="4">
    <source>
        <dbReference type="EMBL" id="KAB2953077.1"/>
    </source>
</evidence>
<feature type="domain" description="DUF1731" evidence="3">
    <location>
        <begin position="259"/>
        <end position="306"/>
    </location>
</feature>
<evidence type="ECO:0000259" key="3">
    <source>
        <dbReference type="Pfam" id="PF08338"/>
    </source>
</evidence>
<dbReference type="Pfam" id="PF01370">
    <property type="entry name" value="Epimerase"/>
    <property type="match status" value="1"/>
</dbReference>
<dbReference type="InterPro" id="IPR036291">
    <property type="entry name" value="NAD(P)-bd_dom_sf"/>
</dbReference>
<comment type="caution">
    <text evidence="4">The sequence shown here is derived from an EMBL/GenBank/DDBJ whole genome shotgun (WGS) entry which is preliminary data.</text>
</comment>
<dbReference type="Proteomes" id="UP000468766">
    <property type="component" value="Unassembled WGS sequence"/>
</dbReference>
<dbReference type="CDD" id="cd05242">
    <property type="entry name" value="SDR_a8"/>
    <property type="match status" value="1"/>
</dbReference>
<dbReference type="Gene3D" id="3.40.50.720">
    <property type="entry name" value="NAD(P)-binding Rossmann-like Domain"/>
    <property type="match status" value="1"/>
</dbReference>
<gene>
    <name evidence="4" type="ORF">F9B85_07380</name>
</gene>
<dbReference type="PANTHER" id="PTHR11092">
    <property type="entry name" value="SUGAR NUCLEOTIDE EPIMERASE RELATED"/>
    <property type="match status" value="1"/>
</dbReference>
<dbReference type="InterPro" id="IPR010099">
    <property type="entry name" value="SDR39U1"/>
</dbReference>